<accession>A0AAN6JPR1</accession>
<dbReference type="EMBL" id="JAPDMQ010000331">
    <property type="protein sequence ID" value="KAK0526955.1"/>
    <property type="molecule type" value="Genomic_DNA"/>
</dbReference>
<dbReference type="Proteomes" id="UP001176521">
    <property type="component" value="Unassembled WGS sequence"/>
</dbReference>
<keyword evidence="3" id="KW-1185">Reference proteome</keyword>
<organism evidence="2 3">
    <name type="scientific">Tilletia horrida</name>
    <dbReference type="NCBI Taxonomy" id="155126"/>
    <lineage>
        <taxon>Eukaryota</taxon>
        <taxon>Fungi</taxon>
        <taxon>Dikarya</taxon>
        <taxon>Basidiomycota</taxon>
        <taxon>Ustilaginomycotina</taxon>
        <taxon>Exobasidiomycetes</taxon>
        <taxon>Tilletiales</taxon>
        <taxon>Tilletiaceae</taxon>
        <taxon>Tilletia</taxon>
    </lineage>
</organism>
<protein>
    <submittedName>
        <fullName evidence="2">Uncharacterized protein</fullName>
    </submittedName>
</protein>
<feature type="compositionally biased region" description="Acidic residues" evidence="1">
    <location>
        <begin position="28"/>
        <end position="38"/>
    </location>
</feature>
<feature type="compositionally biased region" description="Basic and acidic residues" evidence="1">
    <location>
        <begin position="148"/>
        <end position="162"/>
    </location>
</feature>
<proteinExistence type="predicted"/>
<feature type="region of interest" description="Disordered" evidence="1">
    <location>
        <begin position="596"/>
        <end position="678"/>
    </location>
</feature>
<feature type="compositionally biased region" description="Polar residues" evidence="1">
    <location>
        <begin position="385"/>
        <end position="409"/>
    </location>
</feature>
<feature type="compositionally biased region" description="Basic and acidic residues" evidence="1">
    <location>
        <begin position="600"/>
        <end position="609"/>
    </location>
</feature>
<feature type="compositionally biased region" description="Acidic residues" evidence="1">
    <location>
        <begin position="653"/>
        <end position="665"/>
    </location>
</feature>
<feature type="compositionally biased region" description="Basic residues" evidence="1">
    <location>
        <begin position="412"/>
        <end position="426"/>
    </location>
</feature>
<comment type="caution">
    <text evidence="2">The sequence shown here is derived from an EMBL/GenBank/DDBJ whole genome shotgun (WGS) entry which is preliminary data.</text>
</comment>
<gene>
    <name evidence="2" type="ORF">OC842_005025</name>
</gene>
<evidence type="ECO:0000313" key="2">
    <source>
        <dbReference type="EMBL" id="KAK0526955.1"/>
    </source>
</evidence>
<feature type="region of interest" description="Disordered" evidence="1">
    <location>
        <begin position="549"/>
        <end position="575"/>
    </location>
</feature>
<dbReference type="AlphaFoldDB" id="A0AAN6JPR1"/>
<feature type="compositionally biased region" description="Basic and acidic residues" evidence="1">
    <location>
        <begin position="301"/>
        <end position="310"/>
    </location>
</feature>
<feature type="compositionally biased region" description="Polar residues" evidence="1">
    <location>
        <begin position="486"/>
        <end position="500"/>
    </location>
</feature>
<sequence length="678" mass="72852">MPPVVPLVLATGVALRGLRERNRRLDAEEGIQDPEQEEREMRRELDDDHYDDDDDDLDLDLGDNDDTLNSDPSEQVAGQPGSSFGRPARRRASSKPSLDRRKSSVESAPRVANSNAPTSSTEASSASNLEVTPPTTRRRSSAARASRQHPEFDPSRETSSDSEREDEPQASDLRKREPITRRSSGSNPSASPHMPSPARRTSTENASQHRRSSAHSQRIRREAGRDLSPRTTTAASVARDLGEQGVMDGSTSLRTVRQNPRFNEGTEDAEGRAARMRSLTDSPVEMGSDTDGAEGLGTEPTRARARDDPAPRPTFISTESGDTVRARPVPIPVPAEPSARPSTKHSVHHWQRFYNLLHPNFLHHHAAAVPTPHSAGSDNEKDFPRTSTWTSEAASSDYGSTRHGQSSPSALMHRHKGAGRSVHHGGRGAGVSTQPAVSFQREVSVGGLLLPPQVPSILRSRTSHAGSVVSGAGAGGESLPPPTPNTPVSRLASHSNTLTPTRPGLGMRRTLTAESDMSASGYSDTDGETVLTAFSGEEGDEDDAADRIVGRSRKDTPNLIGRGRGLGRGRAGQVLRQPSRAFSTLLLAGGSTPLRGWARRKQERERDEGLGQGEADVDQGDGDGEVDEDVEGRGSGQRSSAATTPTTARTGNGEEDEEADSEDEGEARLQQYRKTPIV</sequence>
<name>A0AAN6JPR1_9BASI</name>
<evidence type="ECO:0000313" key="3">
    <source>
        <dbReference type="Proteomes" id="UP001176521"/>
    </source>
</evidence>
<evidence type="ECO:0000256" key="1">
    <source>
        <dbReference type="SAM" id="MobiDB-lite"/>
    </source>
</evidence>
<feature type="region of interest" description="Disordered" evidence="1">
    <location>
        <begin position="461"/>
        <end position="508"/>
    </location>
</feature>
<feature type="compositionally biased region" description="Basic and acidic residues" evidence="1">
    <location>
        <begin position="219"/>
        <end position="228"/>
    </location>
</feature>
<feature type="compositionally biased region" description="Acidic residues" evidence="1">
    <location>
        <begin position="47"/>
        <end position="68"/>
    </location>
</feature>
<feature type="compositionally biased region" description="Polar residues" evidence="1">
    <location>
        <begin position="249"/>
        <end position="261"/>
    </location>
</feature>
<feature type="compositionally biased region" description="Polar residues" evidence="1">
    <location>
        <begin position="181"/>
        <end position="190"/>
    </location>
</feature>
<feature type="compositionally biased region" description="Low complexity" evidence="1">
    <location>
        <begin position="112"/>
        <end position="128"/>
    </location>
</feature>
<feature type="compositionally biased region" description="Acidic residues" evidence="1">
    <location>
        <begin position="615"/>
        <end position="630"/>
    </location>
</feature>
<feature type="region of interest" description="Disordered" evidence="1">
    <location>
        <begin position="18"/>
        <end position="328"/>
    </location>
</feature>
<feature type="compositionally biased region" description="Basic and acidic residues" evidence="1">
    <location>
        <begin position="18"/>
        <end position="27"/>
    </location>
</feature>
<feature type="compositionally biased region" description="Low complexity" evidence="1">
    <location>
        <begin position="638"/>
        <end position="650"/>
    </location>
</feature>
<feature type="region of interest" description="Disordered" evidence="1">
    <location>
        <begin position="369"/>
        <end position="433"/>
    </location>
</feature>
<reference evidence="2" key="1">
    <citation type="journal article" date="2023" name="PhytoFront">
        <title>Draft Genome Resources of Seven Strains of Tilletia horrida, Causal Agent of Kernel Smut of Rice.</title>
        <authorList>
            <person name="Khanal S."/>
            <person name="Antony Babu S."/>
            <person name="Zhou X.G."/>
        </authorList>
    </citation>
    <scope>NUCLEOTIDE SEQUENCE</scope>
    <source>
        <strain evidence="2">TX3</strain>
    </source>
</reference>